<dbReference type="AlphaFoldDB" id="A0AAD7FK97"/>
<dbReference type="CDD" id="cd21037">
    <property type="entry name" value="MLKL_NTD"/>
    <property type="match status" value="1"/>
</dbReference>
<dbReference type="Proteomes" id="UP001221142">
    <property type="component" value="Unassembled WGS sequence"/>
</dbReference>
<evidence type="ECO:0000313" key="1">
    <source>
        <dbReference type="EMBL" id="KAJ7624895.1"/>
    </source>
</evidence>
<keyword evidence="2" id="KW-1185">Reference proteome</keyword>
<evidence type="ECO:0000313" key="2">
    <source>
        <dbReference type="Proteomes" id="UP001221142"/>
    </source>
</evidence>
<proteinExistence type="predicted"/>
<dbReference type="InterPro" id="IPR059179">
    <property type="entry name" value="MLKL-like_MCAfunc"/>
</dbReference>
<reference evidence="1" key="1">
    <citation type="submission" date="2023-03" db="EMBL/GenBank/DDBJ databases">
        <title>Massive genome expansion in bonnet fungi (Mycena s.s.) driven by repeated elements and novel gene families across ecological guilds.</title>
        <authorList>
            <consortium name="Lawrence Berkeley National Laboratory"/>
            <person name="Harder C.B."/>
            <person name="Miyauchi S."/>
            <person name="Viragh M."/>
            <person name="Kuo A."/>
            <person name="Thoen E."/>
            <person name="Andreopoulos B."/>
            <person name="Lu D."/>
            <person name="Skrede I."/>
            <person name="Drula E."/>
            <person name="Henrissat B."/>
            <person name="Morin E."/>
            <person name="Kohler A."/>
            <person name="Barry K."/>
            <person name="LaButti K."/>
            <person name="Morin E."/>
            <person name="Salamov A."/>
            <person name="Lipzen A."/>
            <person name="Mereny Z."/>
            <person name="Hegedus B."/>
            <person name="Baldrian P."/>
            <person name="Stursova M."/>
            <person name="Weitz H."/>
            <person name="Taylor A."/>
            <person name="Grigoriev I.V."/>
            <person name="Nagy L.G."/>
            <person name="Martin F."/>
            <person name="Kauserud H."/>
        </authorList>
    </citation>
    <scope>NUCLEOTIDE SEQUENCE</scope>
    <source>
        <strain evidence="1">9284</strain>
    </source>
</reference>
<protein>
    <submittedName>
        <fullName evidence="1">Uncharacterized protein</fullName>
    </submittedName>
</protein>
<sequence length="691" mass="77570">MWLLSEVVQHSNERLKDRSSCNDWLSNLQLLVAAFKSASSCIPVPCLPAIFEAVSAVLDVVEKVGKNDTDLKYLAESAVNIAKLLSEELQAYSDTPDFRLLALCNEFISYLEKVQIELPKRKSKLWFKKYLKAKSTRDVVDDFIRRLSDLRSDLTLVAAVGSRFQLVSTDRRVQEIQARLAEKESVSHLEDIEEDVSPSGSKRQLETKYLQILSFKPSELYLDFASAHTSIVTLGKSTEPVVKVRMYATKVGAAKGFTARVYHGEHASQMWRRDLEMFSAHFRMQGIAQIYGMCKSPRLQALIFHDELVPIDMYASSLTSPARNVNFELELILHFTSVFSHISATLAVADTDYRETVADLALISRSNGSLVISHLPYPTDTGDADACTEKQFGGPVHTWFSSCGCLANVGPGWQKIKGAEHLLSSTTPVFAFCETMGILSRYRSLSFKDEFPRGFKLGSIYLRRQDEREVVATIAEIPIFDPEIIVEDWATFAGASAEELNEGITRFTVALKSDSTEPGYFLSIYSSVYTSVLERETRRAGWLAQAHSVLSHSDVFEKGWGYQDMLIAELFFVNLDCELAPADLNSDEIDLDKLPHEIYIFVENLPVDNQGRISQPTVFWSTDPDRIATDGIPGQFRWEASFSAHGSGRAWERHHYDAVRAVQEKASVEPSTLSGFTLPRYEVSSFDTPTK</sequence>
<name>A0AAD7FK97_9AGAR</name>
<comment type="caution">
    <text evidence="1">The sequence shown here is derived from an EMBL/GenBank/DDBJ whole genome shotgun (WGS) entry which is preliminary data.</text>
</comment>
<organism evidence="1 2">
    <name type="scientific">Roridomyces roridus</name>
    <dbReference type="NCBI Taxonomy" id="1738132"/>
    <lineage>
        <taxon>Eukaryota</taxon>
        <taxon>Fungi</taxon>
        <taxon>Dikarya</taxon>
        <taxon>Basidiomycota</taxon>
        <taxon>Agaricomycotina</taxon>
        <taxon>Agaricomycetes</taxon>
        <taxon>Agaricomycetidae</taxon>
        <taxon>Agaricales</taxon>
        <taxon>Marasmiineae</taxon>
        <taxon>Mycenaceae</taxon>
        <taxon>Roridomyces</taxon>
    </lineage>
</organism>
<dbReference type="GO" id="GO:0007166">
    <property type="term" value="P:cell surface receptor signaling pathway"/>
    <property type="evidence" value="ECO:0007669"/>
    <property type="project" value="InterPro"/>
</dbReference>
<accession>A0AAD7FK97</accession>
<dbReference type="EMBL" id="JARKIF010000013">
    <property type="protein sequence ID" value="KAJ7624895.1"/>
    <property type="molecule type" value="Genomic_DNA"/>
</dbReference>
<dbReference type="Gene3D" id="1.20.930.20">
    <property type="entry name" value="Adaptor protein Cbl, N-terminal domain"/>
    <property type="match status" value="1"/>
</dbReference>
<gene>
    <name evidence="1" type="ORF">FB45DRAFT_1005656</name>
</gene>
<dbReference type="InterPro" id="IPR036537">
    <property type="entry name" value="Adaptor_Cbl_N_dom_sf"/>
</dbReference>